<dbReference type="InterPro" id="IPR002701">
    <property type="entry name" value="CM_II_prokaryot"/>
</dbReference>
<evidence type="ECO:0000259" key="2">
    <source>
        <dbReference type="PROSITE" id="PS51168"/>
    </source>
</evidence>
<protein>
    <submittedName>
        <fullName evidence="3">Chorismate mutase</fullName>
    </submittedName>
</protein>
<dbReference type="InterPro" id="IPR051331">
    <property type="entry name" value="Chorismate_mutase-related"/>
</dbReference>
<dbReference type="Proteomes" id="UP001431572">
    <property type="component" value="Chromosome 2"/>
</dbReference>
<dbReference type="AlphaFoldDB" id="A0A8T7M5I2"/>
<keyword evidence="6" id="KW-1185">Reference proteome</keyword>
<evidence type="ECO:0000313" key="4">
    <source>
        <dbReference type="EMBL" id="WJW69237.1"/>
    </source>
</evidence>
<dbReference type="SUPFAM" id="SSF48600">
    <property type="entry name" value="Chorismate mutase II"/>
    <property type="match status" value="1"/>
</dbReference>
<evidence type="ECO:0000313" key="6">
    <source>
        <dbReference type="Proteomes" id="UP001431572"/>
    </source>
</evidence>
<dbReference type="PANTHER" id="PTHR38041:SF1">
    <property type="entry name" value="CHORISMATE MUTASE"/>
    <property type="match status" value="1"/>
</dbReference>
<sequence>MALTEEERGQRLAVIRKEIDRIDAQVIALLGERARFVEEVGKLKPSADKVRVPERERQVLERACQLAVEHGIDPSFVEQLYLVMFDYFVDHQQKQLSQRPEESES</sequence>
<proteinExistence type="predicted"/>
<dbReference type="InterPro" id="IPR036263">
    <property type="entry name" value="Chorismate_II_sf"/>
</dbReference>
<dbReference type="EMBL" id="JACATZ010000003">
    <property type="protein sequence ID" value="NWJ47319.1"/>
    <property type="molecule type" value="Genomic_DNA"/>
</dbReference>
<dbReference type="GO" id="GO:0009697">
    <property type="term" value="P:salicylic acid biosynthetic process"/>
    <property type="evidence" value="ECO:0007669"/>
    <property type="project" value="TreeGrafter"/>
</dbReference>
<dbReference type="GO" id="GO:0004106">
    <property type="term" value="F:chorismate mutase activity"/>
    <property type="evidence" value="ECO:0007669"/>
    <property type="project" value="InterPro"/>
</dbReference>
<organism evidence="3 5">
    <name type="scientific">Candidatus Chlorohelix allophototropha</name>
    <dbReference type="NCBI Taxonomy" id="3003348"/>
    <lineage>
        <taxon>Bacteria</taxon>
        <taxon>Bacillati</taxon>
        <taxon>Chloroflexota</taxon>
        <taxon>Chloroflexia</taxon>
        <taxon>Candidatus Chloroheliales</taxon>
        <taxon>Candidatus Chloroheliaceae</taxon>
        <taxon>Candidatus Chlorohelix</taxon>
    </lineage>
</organism>
<dbReference type="RefSeq" id="WP_341471122.1">
    <property type="nucleotide sequence ID" value="NZ_CP128400.1"/>
</dbReference>
<feature type="domain" description="Chorismate mutase" evidence="2">
    <location>
        <begin position="6"/>
        <end position="96"/>
    </location>
</feature>
<evidence type="ECO:0000313" key="5">
    <source>
        <dbReference type="Proteomes" id="UP000521676"/>
    </source>
</evidence>
<gene>
    <name evidence="3" type="ORF">HXX08_15780</name>
    <name evidence="4" type="ORF">OZ401_002837</name>
</gene>
<evidence type="ECO:0000256" key="1">
    <source>
        <dbReference type="ARBA" id="ARBA00023235"/>
    </source>
</evidence>
<dbReference type="Gene3D" id="1.20.59.10">
    <property type="entry name" value="Chorismate mutase"/>
    <property type="match status" value="1"/>
</dbReference>
<accession>A0A8T7M5I2</accession>
<reference evidence="3 5" key="1">
    <citation type="submission" date="2020-06" db="EMBL/GenBank/DDBJ databases">
        <title>Anoxygenic phototrophic Chloroflexota member uses a Type I reaction center.</title>
        <authorList>
            <person name="Tsuji J.M."/>
            <person name="Shaw N.A."/>
            <person name="Nagashima S."/>
            <person name="Venkiteswaran J."/>
            <person name="Schiff S.L."/>
            <person name="Hanada S."/>
            <person name="Tank M."/>
            <person name="Neufeld J.D."/>
        </authorList>
    </citation>
    <scope>NUCLEOTIDE SEQUENCE [LARGE SCALE GENOMIC DNA]</scope>
    <source>
        <strain evidence="3">L227-S17</strain>
    </source>
</reference>
<dbReference type="PANTHER" id="PTHR38041">
    <property type="entry name" value="CHORISMATE MUTASE"/>
    <property type="match status" value="1"/>
</dbReference>
<evidence type="ECO:0000313" key="3">
    <source>
        <dbReference type="EMBL" id="NWJ47319.1"/>
    </source>
</evidence>
<dbReference type="SMART" id="SM00830">
    <property type="entry name" value="CM_2"/>
    <property type="match status" value="1"/>
</dbReference>
<dbReference type="Pfam" id="PF01817">
    <property type="entry name" value="CM_2"/>
    <property type="match status" value="1"/>
</dbReference>
<name>A0A8T7M5I2_9CHLR</name>
<dbReference type="PROSITE" id="PS51168">
    <property type="entry name" value="CHORISMATE_MUT_2"/>
    <property type="match status" value="1"/>
</dbReference>
<dbReference type="InterPro" id="IPR036979">
    <property type="entry name" value="CM_dom_sf"/>
</dbReference>
<reference evidence="4" key="2">
    <citation type="journal article" date="2024" name="Nature">
        <title>Anoxygenic phototroph of the Chloroflexota uses a type I reaction centre.</title>
        <authorList>
            <person name="Tsuji J.M."/>
            <person name="Shaw N.A."/>
            <person name="Nagashima S."/>
            <person name="Venkiteswaran J.J."/>
            <person name="Schiff S.L."/>
            <person name="Watanabe T."/>
            <person name="Fukui M."/>
            <person name="Hanada S."/>
            <person name="Tank M."/>
            <person name="Neufeld J.D."/>
        </authorList>
    </citation>
    <scope>NUCLEOTIDE SEQUENCE</scope>
    <source>
        <strain evidence="4">L227-S17</strain>
    </source>
</reference>
<dbReference type="GO" id="GO:0046417">
    <property type="term" value="P:chorismate metabolic process"/>
    <property type="evidence" value="ECO:0007669"/>
    <property type="project" value="InterPro"/>
</dbReference>
<dbReference type="Proteomes" id="UP000521676">
    <property type="component" value="Unassembled WGS sequence"/>
</dbReference>
<keyword evidence="1" id="KW-0413">Isomerase</keyword>
<dbReference type="EMBL" id="CP128400">
    <property type="protein sequence ID" value="WJW69237.1"/>
    <property type="molecule type" value="Genomic_DNA"/>
</dbReference>